<dbReference type="Pfam" id="PF00172">
    <property type="entry name" value="Zn_clus"/>
    <property type="match status" value="1"/>
</dbReference>
<evidence type="ECO:0000313" key="4">
    <source>
        <dbReference type="EMBL" id="KAF2121242.1"/>
    </source>
</evidence>
<evidence type="ECO:0000259" key="3">
    <source>
        <dbReference type="PROSITE" id="PS50048"/>
    </source>
</evidence>
<evidence type="ECO:0000256" key="2">
    <source>
        <dbReference type="SAM" id="MobiDB-lite"/>
    </source>
</evidence>
<dbReference type="PANTHER" id="PTHR47431:SF5">
    <property type="entry name" value="ZN(II)2CYS6 TRANSCRIPTION FACTOR (EUROFUNG)"/>
    <property type="match status" value="1"/>
</dbReference>
<reference evidence="4" key="1">
    <citation type="journal article" date="2020" name="Stud. Mycol.">
        <title>101 Dothideomycetes genomes: a test case for predicting lifestyles and emergence of pathogens.</title>
        <authorList>
            <person name="Haridas S."/>
            <person name="Albert R."/>
            <person name="Binder M."/>
            <person name="Bloem J."/>
            <person name="Labutti K."/>
            <person name="Salamov A."/>
            <person name="Andreopoulos B."/>
            <person name="Baker S."/>
            <person name="Barry K."/>
            <person name="Bills G."/>
            <person name="Bluhm B."/>
            <person name="Cannon C."/>
            <person name="Castanera R."/>
            <person name="Culley D."/>
            <person name="Daum C."/>
            <person name="Ezra D."/>
            <person name="Gonzalez J."/>
            <person name="Henrissat B."/>
            <person name="Kuo A."/>
            <person name="Liang C."/>
            <person name="Lipzen A."/>
            <person name="Lutzoni F."/>
            <person name="Magnuson J."/>
            <person name="Mondo S."/>
            <person name="Nolan M."/>
            <person name="Ohm R."/>
            <person name="Pangilinan J."/>
            <person name="Park H.-J."/>
            <person name="Ramirez L."/>
            <person name="Alfaro M."/>
            <person name="Sun H."/>
            <person name="Tritt A."/>
            <person name="Yoshinaga Y."/>
            <person name="Zwiers L.-H."/>
            <person name="Turgeon B."/>
            <person name="Goodwin S."/>
            <person name="Spatafora J."/>
            <person name="Crous P."/>
            <person name="Grigoriev I."/>
        </authorList>
    </citation>
    <scope>NUCLEOTIDE SEQUENCE</scope>
    <source>
        <strain evidence="4">CBS 627.86</strain>
    </source>
</reference>
<protein>
    <recommendedName>
        <fullName evidence="3">Zn(2)-C6 fungal-type domain-containing protein</fullName>
    </recommendedName>
</protein>
<dbReference type="PROSITE" id="PS00463">
    <property type="entry name" value="ZN2_CY6_FUNGAL_1"/>
    <property type="match status" value="1"/>
</dbReference>
<dbReference type="EMBL" id="ML977312">
    <property type="protein sequence ID" value="KAF2121242.1"/>
    <property type="molecule type" value="Genomic_DNA"/>
</dbReference>
<organism evidence="4 5">
    <name type="scientific">Lophiotrema nucula</name>
    <dbReference type="NCBI Taxonomy" id="690887"/>
    <lineage>
        <taxon>Eukaryota</taxon>
        <taxon>Fungi</taxon>
        <taxon>Dikarya</taxon>
        <taxon>Ascomycota</taxon>
        <taxon>Pezizomycotina</taxon>
        <taxon>Dothideomycetes</taxon>
        <taxon>Pleosporomycetidae</taxon>
        <taxon>Pleosporales</taxon>
        <taxon>Lophiotremataceae</taxon>
        <taxon>Lophiotrema</taxon>
    </lineage>
</organism>
<proteinExistence type="predicted"/>
<dbReference type="OrthoDB" id="2123952at2759"/>
<feature type="domain" description="Zn(2)-C6 fungal-type" evidence="3">
    <location>
        <begin position="20"/>
        <end position="49"/>
    </location>
</feature>
<dbReference type="AlphaFoldDB" id="A0A6A5ZNK4"/>
<dbReference type="CDD" id="cd12148">
    <property type="entry name" value="fungal_TF_MHR"/>
    <property type="match status" value="1"/>
</dbReference>
<keyword evidence="1" id="KW-0539">Nucleus</keyword>
<dbReference type="SMART" id="SM00066">
    <property type="entry name" value="GAL4"/>
    <property type="match status" value="1"/>
</dbReference>
<feature type="region of interest" description="Disordered" evidence="2">
    <location>
        <begin position="112"/>
        <end position="133"/>
    </location>
</feature>
<dbReference type="PANTHER" id="PTHR47431">
    <property type="entry name" value="ZN(II)2CYS6 TRANSCRIPTION FACTOR (EUROFUNG)-RELATED"/>
    <property type="match status" value="1"/>
</dbReference>
<gene>
    <name evidence="4" type="ORF">BDV96DRAFT_207041</name>
</gene>
<dbReference type="Proteomes" id="UP000799770">
    <property type="component" value="Unassembled WGS sequence"/>
</dbReference>
<dbReference type="Gene3D" id="4.10.240.10">
    <property type="entry name" value="Zn(2)-C6 fungal-type DNA-binding domain"/>
    <property type="match status" value="1"/>
</dbReference>
<dbReference type="InterPro" id="IPR036864">
    <property type="entry name" value="Zn2-C6_fun-type_DNA-bd_sf"/>
</dbReference>
<dbReference type="SUPFAM" id="SSF57701">
    <property type="entry name" value="Zn2/Cys6 DNA-binding domain"/>
    <property type="match status" value="1"/>
</dbReference>
<accession>A0A6A5ZNK4</accession>
<feature type="compositionally biased region" description="Polar residues" evidence="2">
    <location>
        <begin position="490"/>
        <end position="506"/>
    </location>
</feature>
<dbReference type="GO" id="GO:0008270">
    <property type="term" value="F:zinc ion binding"/>
    <property type="evidence" value="ECO:0007669"/>
    <property type="project" value="InterPro"/>
</dbReference>
<dbReference type="InterPro" id="IPR001138">
    <property type="entry name" value="Zn2Cys6_DnaBD"/>
</dbReference>
<feature type="compositionally biased region" description="Basic and acidic residues" evidence="2">
    <location>
        <begin position="112"/>
        <end position="128"/>
    </location>
</feature>
<dbReference type="PROSITE" id="PS50048">
    <property type="entry name" value="ZN2_CY6_FUNGAL_2"/>
    <property type="match status" value="1"/>
</dbReference>
<evidence type="ECO:0000256" key="1">
    <source>
        <dbReference type="ARBA" id="ARBA00023242"/>
    </source>
</evidence>
<dbReference type="GO" id="GO:0000981">
    <property type="term" value="F:DNA-binding transcription factor activity, RNA polymerase II-specific"/>
    <property type="evidence" value="ECO:0007669"/>
    <property type="project" value="InterPro"/>
</dbReference>
<keyword evidence="5" id="KW-1185">Reference proteome</keyword>
<evidence type="ECO:0000313" key="5">
    <source>
        <dbReference type="Proteomes" id="UP000799770"/>
    </source>
</evidence>
<sequence>MEAIADVHSGARFDPPVKLACLPCRASRIRCDGKPVCRNCSNRDRQCVYTKSRRGGPRISRRLIVGAATTEKASSKEKQPAAPPSNAVNPSIADAVEAMIFPGAGLATINKKKTDDEFPKQSPLDRTRSQSSSYTVRKYRSDADILNAYFIFVHAYFPVLPPSSVPIGPDMPSSDLDCEHQPASPVSLAISAVLALIPHPLDIKSTDDGSCRQRREHAQLLAQLAMDSFEIDSELLESTLEPSEALSGSRSRYQRKPFHPSVPLELEGLLALLILSVYEYAQRGNLVKMRNRASQALDAAIRMSLHELNPLVEDQYSEANRRAWWMTFMTVLQSAIVSNTKPLIDASPESFCTPLPICDGDSSVWAALLDSQVMIMRCTLYTVALKESLDRDNVSTGHHSSILGLDTDLDRRLVASTWSLGGNTAVPMSQTEAAVIISLKAQTKIKLHSAKIKLHRYTAFRDAPIFDKRHCDLSSAADREGAHVAGCPPGTSQSSTGRGPSLASHVSHTSDALESAKLCLHSALAISKAFDALPLPVPNTTDEFSWIPDSMVPRTMPSFACCAMQGSYVLLMLCLKNRSVSSPKNSKARGSMDALHMGLRRILEALDNYSLAFEAIQGMRNEVRDSIEAIK</sequence>
<name>A0A6A5ZNK4_9PLEO</name>
<dbReference type="CDD" id="cd00067">
    <property type="entry name" value="GAL4"/>
    <property type="match status" value="1"/>
</dbReference>
<feature type="region of interest" description="Disordered" evidence="2">
    <location>
        <begin position="482"/>
        <end position="506"/>
    </location>
</feature>